<evidence type="ECO:0000259" key="2">
    <source>
        <dbReference type="Pfam" id="PF07589"/>
    </source>
</evidence>
<gene>
    <name evidence="3" type="ORF">MasN3_11730</name>
</gene>
<dbReference type="RefSeq" id="WP_281913003.1">
    <property type="nucleotide sequence ID" value="NZ_AP026966.1"/>
</dbReference>
<dbReference type="InterPro" id="IPR013424">
    <property type="entry name" value="Ice-binding_C"/>
</dbReference>
<dbReference type="Pfam" id="PF07589">
    <property type="entry name" value="PEP-CTERM"/>
    <property type="match status" value="1"/>
</dbReference>
<accession>A0ABM8C3B1</accession>
<evidence type="ECO:0000256" key="1">
    <source>
        <dbReference type="SAM" id="SignalP"/>
    </source>
</evidence>
<dbReference type="Proteomes" id="UP001163336">
    <property type="component" value="Chromosome"/>
</dbReference>
<proteinExistence type="predicted"/>
<feature type="chain" id="PRO_5045201438" description="Ice-binding protein C-terminal domain-containing protein" evidence="1">
    <location>
        <begin position="20"/>
        <end position="195"/>
    </location>
</feature>
<evidence type="ECO:0000313" key="3">
    <source>
        <dbReference type="EMBL" id="BDT57679.1"/>
    </source>
</evidence>
<dbReference type="InterPro" id="IPR018247">
    <property type="entry name" value="EF_Hand_1_Ca_BS"/>
</dbReference>
<protein>
    <recommendedName>
        <fullName evidence="2">Ice-binding protein C-terminal domain-containing protein</fullName>
    </recommendedName>
</protein>
<sequence length="195" mass="21315">MKKLLSTGALLLCCTAAYADVAHAAPGDTISWVFSFNGFYDSVSNSFLPEEVIAGSFKGHDLNSNGLLEKDELLSLVVGELDYIACAASSNAFYQCGATSFSFSQDAGLHFSVGSYGQDPEGWVGGGRLITTGDQHYAYEFRPNQTQERHLYWTSDTRLTMMSQAPEPSTWAMLVAGLAGLTWRARRRRGDGIFR</sequence>
<dbReference type="NCBIfam" id="TIGR02595">
    <property type="entry name" value="PEP_CTERM"/>
    <property type="match status" value="1"/>
</dbReference>
<dbReference type="EMBL" id="AP026966">
    <property type="protein sequence ID" value="BDT57679.1"/>
    <property type="molecule type" value="Genomic_DNA"/>
</dbReference>
<keyword evidence="1" id="KW-0732">Signal</keyword>
<evidence type="ECO:0000313" key="4">
    <source>
        <dbReference type="Proteomes" id="UP001163336"/>
    </source>
</evidence>
<organism evidence="3 4">
    <name type="scientific">Massilia varians</name>
    <dbReference type="NCBI Taxonomy" id="457921"/>
    <lineage>
        <taxon>Bacteria</taxon>
        <taxon>Pseudomonadati</taxon>
        <taxon>Pseudomonadota</taxon>
        <taxon>Betaproteobacteria</taxon>
        <taxon>Burkholderiales</taxon>
        <taxon>Oxalobacteraceae</taxon>
        <taxon>Telluria group</taxon>
        <taxon>Massilia</taxon>
    </lineage>
</organism>
<feature type="signal peptide" evidence="1">
    <location>
        <begin position="1"/>
        <end position="19"/>
    </location>
</feature>
<feature type="domain" description="Ice-binding protein C-terminal" evidence="2">
    <location>
        <begin position="165"/>
        <end position="187"/>
    </location>
</feature>
<keyword evidence="4" id="KW-1185">Reference proteome</keyword>
<dbReference type="PROSITE" id="PS00018">
    <property type="entry name" value="EF_HAND_1"/>
    <property type="match status" value="1"/>
</dbReference>
<reference evidence="3" key="1">
    <citation type="submission" date="2022-11" db="EMBL/GenBank/DDBJ databases">
        <title>Isolation and characterization of PLA-degrading bacterium Massilia sp. from Antarctic soil.</title>
        <authorList>
            <person name="Sato K."/>
            <person name="Gomez-Fuentes C."/>
            <person name="Ahmad S.A."/>
            <person name="Zulkharnain A."/>
        </authorList>
    </citation>
    <scope>NUCLEOTIDE SEQUENCE</scope>
    <source>
        <strain evidence="3">N-3</strain>
    </source>
</reference>
<name>A0ABM8C3B1_9BURK</name>